<proteinExistence type="predicted"/>
<gene>
    <name evidence="2" type="ORF">D8S82_27870</name>
</gene>
<accession>A0A544VTE2</accession>
<evidence type="ECO:0000313" key="2">
    <source>
        <dbReference type="EMBL" id="TQR83249.1"/>
    </source>
</evidence>
<organism evidence="2 3">
    <name type="scientific">Mycolicibacterium hodleri</name>
    <dbReference type="NCBI Taxonomy" id="49897"/>
    <lineage>
        <taxon>Bacteria</taxon>
        <taxon>Bacillati</taxon>
        <taxon>Actinomycetota</taxon>
        <taxon>Actinomycetes</taxon>
        <taxon>Mycobacteriales</taxon>
        <taxon>Mycobacteriaceae</taxon>
        <taxon>Mycolicibacterium</taxon>
    </lineage>
</organism>
<feature type="transmembrane region" description="Helical" evidence="1">
    <location>
        <begin position="45"/>
        <end position="67"/>
    </location>
</feature>
<dbReference type="AlphaFoldDB" id="A0A544VTE2"/>
<comment type="caution">
    <text evidence="2">The sequence shown here is derived from an EMBL/GenBank/DDBJ whole genome shotgun (WGS) entry which is preliminary data.</text>
</comment>
<dbReference type="Proteomes" id="UP000315759">
    <property type="component" value="Unassembled WGS sequence"/>
</dbReference>
<keyword evidence="1" id="KW-0812">Transmembrane</keyword>
<feature type="transmembrane region" description="Helical" evidence="1">
    <location>
        <begin position="16"/>
        <end position="39"/>
    </location>
</feature>
<name>A0A544VTE2_9MYCO</name>
<keyword evidence="3" id="KW-1185">Reference proteome</keyword>
<dbReference type="EMBL" id="VIFX01000048">
    <property type="protein sequence ID" value="TQR83249.1"/>
    <property type="molecule type" value="Genomic_DNA"/>
</dbReference>
<reference evidence="2 3" key="1">
    <citation type="submission" date="2018-10" db="EMBL/GenBank/DDBJ databases">
        <title>Draft genome of Mycobacterium hodleri strain B.</title>
        <authorList>
            <person name="Amande T.J."/>
            <person name="Mcgenity T.J."/>
        </authorList>
    </citation>
    <scope>NUCLEOTIDE SEQUENCE [LARGE SCALE GENOMIC DNA]</scope>
    <source>
        <strain evidence="2 3">B</strain>
    </source>
</reference>
<keyword evidence="1" id="KW-0472">Membrane</keyword>
<protein>
    <recommendedName>
        <fullName evidence="4">UsfY protein</fullName>
    </recommendedName>
</protein>
<evidence type="ECO:0008006" key="4">
    <source>
        <dbReference type="Google" id="ProtNLM"/>
    </source>
</evidence>
<evidence type="ECO:0000256" key="1">
    <source>
        <dbReference type="SAM" id="Phobius"/>
    </source>
</evidence>
<evidence type="ECO:0000313" key="3">
    <source>
        <dbReference type="Proteomes" id="UP000315759"/>
    </source>
</evidence>
<dbReference type="RefSeq" id="WP_142555207.1">
    <property type="nucleotide sequence ID" value="NZ_VIFX01000048.1"/>
</dbReference>
<keyword evidence="1" id="KW-1133">Transmembrane helix</keyword>
<sequence>MTDQKTKYSDDPSAELLATAGLVTMLGAVMAAVIAVVTLGGGNLLLAGALGSVALISFAASLVLFAFDSKRSEGAPLPFPSWLRAEPETAAEIS</sequence>